<dbReference type="CDD" id="cd01750">
    <property type="entry name" value="GATase1_CobQ"/>
    <property type="match status" value="1"/>
</dbReference>
<feature type="domain" description="CobB/CobQ-like glutamine amidotransferase" evidence="3">
    <location>
        <begin position="6"/>
        <end position="197"/>
    </location>
</feature>
<comment type="similarity">
    <text evidence="2">Belongs to the CobB/CobQ family. GatD subfamily.</text>
</comment>
<feature type="active site" description="Nucleophile" evidence="2">
    <location>
        <position position="93"/>
    </location>
</feature>
<dbReference type="InterPro" id="IPR011698">
    <property type="entry name" value="GATase_3"/>
</dbReference>
<keyword evidence="1 2" id="KW-0315">Glutamine amidotransferase</keyword>
<dbReference type="Proteomes" id="UP000070467">
    <property type="component" value="Unassembled WGS sequence"/>
</dbReference>
<evidence type="ECO:0000256" key="2">
    <source>
        <dbReference type="HAMAP-Rule" id="MF_02213"/>
    </source>
</evidence>
<keyword evidence="2" id="KW-0961">Cell wall biogenesis/degradation</keyword>
<dbReference type="InterPro" id="IPR043702">
    <property type="entry name" value="Lipid_II_synth_GatD"/>
</dbReference>
<keyword evidence="2" id="KW-0573">Peptidoglycan synthesis</keyword>
<dbReference type="PANTHER" id="PTHR21343">
    <property type="entry name" value="DETHIOBIOTIN SYNTHETASE"/>
    <property type="match status" value="1"/>
</dbReference>
<dbReference type="HAMAP" id="MF_02213">
    <property type="entry name" value="Lipid_II_synth_GatD"/>
    <property type="match status" value="1"/>
</dbReference>
<name>A0ABR5TMK7_9BACL</name>
<evidence type="ECO:0000256" key="1">
    <source>
        <dbReference type="ARBA" id="ARBA00022962"/>
    </source>
</evidence>
<comment type="catalytic activity">
    <reaction evidence="2">
        <text>beta-D-GlcNAc-(1-&gt;4)-Mur2Ac(oyl-L-Ala-gamma-D-Glu-L-Lys-D-Ala-D-Ala)-di-trans,octa-cis-undecaprenyl diphosphate + L-glutamine + ATP + H2O = beta-D-GlcNAc-(1-&gt;4)-Mur2Ac(oyl-L-Ala-D-isoglutaminyl-L-Lys-D-Ala-D-Ala)-di-trans,octa-cis-undecaprenyl diphosphate + L-glutamate + ADP + phosphate + H(+)</text>
        <dbReference type="Rhea" id="RHEA:57928"/>
        <dbReference type="ChEBI" id="CHEBI:15377"/>
        <dbReference type="ChEBI" id="CHEBI:15378"/>
        <dbReference type="ChEBI" id="CHEBI:29985"/>
        <dbReference type="ChEBI" id="CHEBI:30616"/>
        <dbReference type="ChEBI" id="CHEBI:43474"/>
        <dbReference type="ChEBI" id="CHEBI:58359"/>
        <dbReference type="ChEBI" id="CHEBI:60033"/>
        <dbReference type="ChEBI" id="CHEBI:62233"/>
        <dbReference type="ChEBI" id="CHEBI:456216"/>
        <dbReference type="EC" id="6.3.5.13"/>
    </reaction>
</comment>
<feature type="binding site" evidence="2">
    <location>
        <position position="129"/>
    </location>
    <ligand>
        <name>substrate</name>
    </ligand>
</feature>
<keyword evidence="2" id="KW-0133">Cell shape</keyword>
<feature type="active site" evidence="2">
    <location>
        <position position="190"/>
    </location>
</feature>
<dbReference type="PANTHER" id="PTHR21343:SF9">
    <property type="entry name" value="LIPID II ISOGLUTAMINYL SYNTHASE (GLUTAMINE-HYDROLYZING) SUBUNIT GATD"/>
    <property type="match status" value="1"/>
</dbReference>
<dbReference type="Pfam" id="PF07685">
    <property type="entry name" value="GATase_3"/>
    <property type="match status" value="1"/>
</dbReference>
<organism evidence="4 5">
    <name type="scientific">Gemelliphila asaccharolytica</name>
    <dbReference type="NCBI Taxonomy" id="502393"/>
    <lineage>
        <taxon>Bacteria</taxon>
        <taxon>Bacillati</taxon>
        <taxon>Bacillota</taxon>
        <taxon>Bacilli</taxon>
        <taxon>Bacillales</taxon>
        <taxon>Gemellaceae</taxon>
        <taxon>Gemelliphila</taxon>
    </lineage>
</organism>
<evidence type="ECO:0000313" key="4">
    <source>
        <dbReference type="EMBL" id="KXB58569.1"/>
    </source>
</evidence>
<dbReference type="RefSeq" id="WP_198145744.1">
    <property type="nucleotide sequence ID" value="NZ_KQ959861.1"/>
</dbReference>
<sequence length="246" mass="27991">MELELYHFMPDKLNLYGDIGNIIALKKRCEWRGINLKITNITDTSDVKLSNCDIFFIGGGSDREQSIATKEFMKIKNEFKSAIESGVPALTICGGYQFLGEYYKTADGEKLEGLNILDFYTESYNNKERLIGNILVESKKFGSIVGFENHGGRTFHEYETLGKVLVGYGNNDFDKKEGLLYNNLIGTYLHGPILPKNPILADFLIREALNNKYSNFDFLNIDNTEENIANSFMKEKLLKGNKKIYI</sequence>
<dbReference type="EC" id="6.3.5.13" evidence="2"/>
<comment type="function">
    <text evidence="2">The lipid II isoglutaminyl synthase complex catalyzes the formation of alpha-D-isoglutamine in the cell wall lipid II stem peptide. The GatD subunit catalyzes the hydrolysis of glutamine to glutamate and ammonia. The resulting ammonia molecule is channeled to the active site of MurT.</text>
</comment>
<proteinExistence type="inferred from homology"/>
<dbReference type="InterPro" id="IPR029062">
    <property type="entry name" value="Class_I_gatase-like"/>
</dbReference>
<keyword evidence="2" id="KW-0436">Ligase</keyword>
<dbReference type="PROSITE" id="PS51274">
    <property type="entry name" value="GATASE_COBBQ"/>
    <property type="match status" value="1"/>
</dbReference>
<dbReference type="Gene3D" id="3.40.50.880">
    <property type="match status" value="1"/>
</dbReference>
<dbReference type="SUPFAM" id="SSF52317">
    <property type="entry name" value="Class I glutamine amidotransferase-like"/>
    <property type="match status" value="1"/>
</dbReference>
<keyword evidence="2" id="KW-0378">Hydrolase</keyword>
<comment type="caution">
    <text evidence="4">The sequence shown here is derived from an EMBL/GenBank/DDBJ whole genome shotgun (WGS) entry which is preliminary data.</text>
</comment>
<protein>
    <recommendedName>
        <fullName evidence="2">Lipid II isoglutaminyl synthase (glutamine-hydrolyzing) subunit GatD</fullName>
        <ecNumber evidence="2">6.3.5.13</ecNumber>
    </recommendedName>
    <alternativeName>
        <fullName evidence="2">Lipid II isoglutaminyl synthase glutaminase subunit</fullName>
        <ecNumber evidence="2">3.5.1.2</ecNumber>
    </alternativeName>
</protein>
<comment type="pathway">
    <text evidence="2">Cell wall biogenesis; peptidoglycan biosynthesis.</text>
</comment>
<evidence type="ECO:0000313" key="5">
    <source>
        <dbReference type="Proteomes" id="UP000070467"/>
    </source>
</evidence>
<gene>
    <name evidence="2" type="primary">gatD</name>
    <name evidence="4" type="ORF">HMPREF1871_00335</name>
</gene>
<accession>A0ABR5TMK7</accession>
<dbReference type="EC" id="3.5.1.2" evidence="2"/>
<comment type="subunit">
    <text evidence="2">Forms a heterodimer with MurT.</text>
</comment>
<comment type="catalytic activity">
    <reaction evidence="2">
        <text>L-glutamine + H2O = L-glutamate + NH4(+)</text>
        <dbReference type="Rhea" id="RHEA:15889"/>
        <dbReference type="ChEBI" id="CHEBI:15377"/>
        <dbReference type="ChEBI" id="CHEBI:28938"/>
        <dbReference type="ChEBI" id="CHEBI:29985"/>
        <dbReference type="ChEBI" id="CHEBI:58359"/>
        <dbReference type="EC" id="3.5.1.2"/>
    </reaction>
</comment>
<reference evidence="4 5" key="1">
    <citation type="submission" date="2016-01" db="EMBL/GenBank/DDBJ databases">
        <authorList>
            <person name="Mitreva M."/>
            <person name="Pepin K.H."/>
            <person name="Mihindukulasuriya K.A."/>
            <person name="Fulton R."/>
            <person name="Fronick C."/>
            <person name="O'Laughlin M."/>
            <person name="Miner T."/>
            <person name="Herter B."/>
            <person name="Rosa B.A."/>
            <person name="Cordes M."/>
            <person name="Tomlinson C."/>
            <person name="Wollam A."/>
            <person name="Palsikar V.B."/>
            <person name="Mardis E.R."/>
            <person name="Wilson R.K."/>
        </authorList>
    </citation>
    <scope>NUCLEOTIDE SEQUENCE [LARGE SCALE GENOMIC DNA]</scope>
    <source>
        <strain evidence="4 5">KA00071</strain>
    </source>
</reference>
<dbReference type="EMBL" id="LSDB01000008">
    <property type="protein sequence ID" value="KXB58569.1"/>
    <property type="molecule type" value="Genomic_DNA"/>
</dbReference>
<dbReference type="InterPro" id="IPR033949">
    <property type="entry name" value="CobQ_GATase1"/>
</dbReference>
<evidence type="ECO:0000259" key="3">
    <source>
        <dbReference type="Pfam" id="PF07685"/>
    </source>
</evidence>
<keyword evidence="5" id="KW-1185">Reference proteome</keyword>